<dbReference type="Gene3D" id="3.40.50.300">
    <property type="entry name" value="P-loop containing nucleotide triphosphate hydrolases"/>
    <property type="match status" value="1"/>
</dbReference>
<accession>A0A507ZW50</accession>
<dbReference type="OrthoDB" id="835620at2"/>
<name>A0A507ZW50_9FLAO</name>
<dbReference type="RefSeq" id="WP_141421453.1">
    <property type="nucleotide sequence ID" value="NZ_VIAR01000005.1"/>
</dbReference>
<gene>
    <name evidence="2" type="ORF">FKR84_06285</name>
</gene>
<dbReference type="AlphaFoldDB" id="A0A507ZW50"/>
<reference evidence="2 3" key="1">
    <citation type="submission" date="2019-06" db="EMBL/GenBank/DDBJ databases">
        <title>Flavibacter putida gen. nov., sp. nov., a novel marine bacterium of the family Flavobacteriaceae isolated from coastal seawater.</title>
        <authorList>
            <person name="Feng X."/>
        </authorList>
    </citation>
    <scope>NUCLEOTIDE SEQUENCE [LARGE SCALE GENOMIC DNA]</scope>
    <source>
        <strain evidence="2 3">PLHSN227</strain>
    </source>
</reference>
<dbReference type="InterPro" id="IPR000605">
    <property type="entry name" value="Helicase_SF3_ssDNA/RNA_vir"/>
</dbReference>
<feature type="domain" description="Helicase superfamily 3 single-stranded DNA/RNA virus" evidence="1">
    <location>
        <begin position="87"/>
        <end position="195"/>
    </location>
</feature>
<dbReference type="Proteomes" id="UP000317169">
    <property type="component" value="Unassembled WGS sequence"/>
</dbReference>
<proteinExistence type="predicted"/>
<protein>
    <submittedName>
        <fullName evidence="2">ATPase</fullName>
    </submittedName>
</protein>
<evidence type="ECO:0000313" key="3">
    <source>
        <dbReference type="Proteomes" id="UP000317169"/>
    </source>
</evidence>
<dbReference type="GO" id="GO:0003723">
    <property type="term" value="F:RNA binding"/>
    <property type="evidence" value="ECO:0007669"/>
    <property type="project" value="InterPro"/>
</dbReference>
<dbReference type="EMBL" id="VIAR01000005">
    <property type="protein sequence ID" value="TQD39005.1"/>
    <property type="molecule type" value="Genomic_DNA"/>
</dbReference>
<comment type="caution">
    <text evidence="2">The sequence shown here is derived from an EMBL/GenBank/DDBJ whole genome shotgun (WGS) entry which is preliminary data.</text>
</comment>
<sequence>MNHSNPIGKLIKAANNQEFCLAIKHDNHFHYSLKQVVAFLTAKGKERFGSHFKINSSDYELIYKLCVLMIQDKRNAKRLHLNLNKGVLLSGPVGVGKTSLMQLMPEICYQKPEYQMVTAREITFAYNEHGSKIISQYGNQKTYCFYDLGLEPTGRFYGKDTNVMAEVLLSRHEFYTNYRTKPKFFTKRMTHITTNLNASEIEERYGKRVRSKLREMLNLIAFHPHTQDKR</sequence>
<dbReference type="Pfam" id="PF00910">
    <property type="entry name" value="RNA_helicase"/>
    <property type="match status" value="1"/>
</dbReference>
<evidence type="ECO:0000259" key="1">
    <source>
        <dbReference type="Pfam" id="PF00910"/>
    </source>
</evidence>
<dbReference type="SUPFAM" id="SSF52540">
    <property type="entry name" value="P-loop containing nucleoside triphosphate hydrolases"/>
    <property type="match status" value="1"/>
</dbReference>
<evidence type="ECO:0000313" key="2">
    <source>
        <dbReference type="EMBL" id="TQD39005.1"/>
    </source>
</evidence>
<organism evidence="2 3">
    <name type="scientific">Haloflavibacter putidus</name>
    <dbReference type="NCBI Taxonomy" id="2576776"/>
    <lineage>
        <taxon>Bacteria</taxon>
        <taxon>Pseudomonadati</taxon>
        <taxon>Bacteroidota</taxon>
        <taxon>Flavobacteriia</taxon>
        <taxon>Flavobacteriales</taxon>
        <taxon>Flavobacteriaceae</taxon>
        <taxon>Haloflavibacter</taxon>
    </lineage>
</organism>
<dbReference type="InterPro" id="IPR027417">
    <property type="entry name" value="P-loop_NTPase"/>
</dbReference>
<keyword evidence="3" id="KW-1185">Reference proteome</keyword>
<dbReference type="GO" id="GO:0003724">
    <property type="term" value="F:RNA helicase activity"/>
    <property type="evidence" value="ECO:0007669"/>
    <property type="project" value="InterPro"/>
</dbReference>